<proteinExistence type="predicted"/>
<evidence type="ECO:0000256" key="1">
    <source>
        <dbReference type="SAM" id="MobiDB-lite"/>
    </source>
</evidence>
<gene>
    <name evidence="2" type="ORF">BESB_085040</name>
</gene>
<keyword evidence="3" id="KW-1185">Reference proteome</keyword>
<dbReference type="KEGG" id="bbes:BESB_085040"/>
<dbReference type="AlphaFoldDB" id="A0A2A9M5R9"/>
<feature type="region of interest" description="Disordered" evidence="1">
    <location>
        <begin position="193"/>
        <end position="230"/>
    </location>
</feature>
<name>A0A2A9M5R9_BESBE</name>
<feature type="region of interest" description="Disordered" evidence="1">
    <location>
        <begin position="289"/>
        <end position="318"/>
    </location>
</feature>
<feature type="region of interest" description="Disordered" evidence="1">
    <location>
        <begin position="1"/>
        <end position="20"/>
    </location>
</feature>
<dbReference type="VEuPathDB" id="ToxoDB:BESB_085040"/>
<dbReference type="OrthoDB" id="331352at2759"/>
<reference evidence="2 3" key="1">
    <citation type="submission" date="2017-09" db="EMBL/GenBank/DDBJ databases">
        <title>Genome sequencing of Besnoitia besnoiti strain Bb-Ger1.</title>
        <authorList>
            <person name="Schares G."/>
            <person name="Venepally P."/>
            <person name="Lorenzi H.A."/>
        </authorList>
    </citation>
    <scope>NUCLEOTIDE SEQUENCE [LARGE SCALE GENOMIC DNA]</scope>
    <source>
        <strain evidence="2 3">Bb-Ger1</strain>
    </source>
</reference>
<dbReference type="STRING" id="94643.A0A2A9M5R9"/>
<accession>A0A2A9M5R9</accession>
<dbReference type="RefSeq" id="XP_029217314.1">
    <property type="nucleotide sequence ID" value="XM_029366854.1"/>
</dbReference>
<evidence type="ECO:0000313" key="3">
    <source>
        <dbReference type="Proteomes" id="UP000224006"/>
    </source>
</evidence>
<dbReference type="GeneID" id="40313430"/>
<sequence length="318" mass="33722">MDSSPLPDHLPSGGPGTPNEEALRCETLNVFRSQLHQLSRHKDQLMPKPDGSFPGDWLRLAWEYQSLAEQMMRSQRWPGNYPEGLLACVNEQVKYLRRRLGNFTTIPDDDKKDKFRRVYVLAALGIIAKLKLVTFCWTFVELKRGEQYAAYASSQGVGGVHGGSGGLGRGAGMSGALTEPDLNSFQYPPSHIASAFAPHHGPGGGAFGQDGSPVKQAPRPQQPGMAGGCPEAALLEGMQGAGPAGLLMGGGPGGPGMLLQGGAGPAGLGLGGPGGPLGLYDQQQLVPPGMTLEDLDRTEYTTRSGRKTHRTPMKPEKS</sequence>
<organism evidence="2 3">
    <name type="scientific">Besnoitia besnoiti</name>
    <name type="common">Apicomplexan protozoan</name>
    <dbReference type="NCBI Taxonomy" id="94643"/>
    <lineage>
        <taxon>Eukaryota</taxon>
        <taxon>Sar</taxon>
        <taxon>Alveolata</taxon>
        <taxon>Apicomplexa</taxon>
        <taxon>Conoidasida</taxon>
        <taxon>Coccidia</taxon>
        <taxon>Eucoccidiorida</taxon>
        <taxon>Eimeriorina</taxon>
        <taxon>Sarcocystidae</taxon>
        <taxon>Besnoitia</taxon>
    </lineage>
</organism>
<protein>
    <submittedName>
        <fullName evidence="2">Uncharacterized protein</fullName>
    </submittedName>
</protein>
<dbReference type="Proteomes" id="UP000224006">
    <property type="component" value="Chromosome VIII"/>
</dbReference>
<evidence type="ECO:0000313" key="2">
    <source>
        <dbReference type="EMBL" id="PFH33305.1"/>
    </source>
</evidence>
<comment type="caution">
    <text evidence="2">The sequence shown here is derived from an EMBL/GenBank/DDBJ whole genome shotgun (WGS) entry which is preliminary data.</text>
</comment>
<dbReference type="EMBL" id="NWUJ01000009">
    <property type="protein sequence ID" value="PFH33305.1"/>
    <property type="molecule type" value="Genomic_DNA"/>
</dbReference>